<evidence type="ECO:0000313" key="6">
    <source>
        <dbReference type="RefSeq" id="XP_006821136.1"/>
    </source>
</evidence>
<dbReference type="Pfam" id="PF02275">
    <property type="entry name" value="CBAH"/>
    <property type="match status" value="1"/>
</dbReference>
<sequence>MSLIMFWTRAFCVLLVIITVCHSDSPVPAPRYILNLDVAPEKRWNDIVSHWNLTKIHEELAYVMKEEIPEMLVPVVELLASDIDKYIPEPYSSEMVGVAKAMGIKLGDIVTLNLLYDITASCTSIVAEDSNGQIWHGRNLDYTFTSILRNLTLTYDAQINGTTVFTASTFLGFVGVLTGIKPKVFTLSIDERDQGELWENLIELVNALLMGEASLVTLLSRDAMMKANTFESAVKLMSETQIVAPAYYIIGGVQPGEGAVITRDRLTAKDVWRLDSKNKRWFLVETNYDHWLPPPSSDDRR</sequence>
<evidence type="ECO:0000313" key="5">
    <source>
        <dbReference type="Proteomes" id="UP000694865"/>
    </source>
</evidence>
<name>A0ABM0MM95_SACKO</name>
<feature type="domain" description="Acid ceramidase N-terminal" evidence="4">
    <location>
        <begin position="28"/>
        <end position="86"/>
    </location>
</feature>
<keyword evidence="5" id="KW-1185">Reference proteome</keyword>
<feature type="domain" description="Choloylglycine hydrolase/NAAA C-terminal" evidence="3">
    <location>
        <begin position="122"/>
        <end position="291"/>
    </location>
</feature>
<gene>
    <name evidence="6" type="primary">LOC102808278</name>
</gene>
<dbReference type="InterPro" id="IPR029132">
    <property type="entry name" value="CBAH/NAAA_C"/>
</dbReference>
<dbReference type="Gene3D" id="3.60.60.10">
    <property type="entry name" value="Penicillin V Acylase, Chain A"/>
    <property type="match status" value="1"/>
</dbReference>
<evidence type="ECO:0000256" key="1">
    <source>
        <dbReference type="ARBA" id="ARBA00022801"/>
    </source>
</evidence>
<dbReference type="Pfam" id="PF15508">
    <property type="entry name" value="NAAA-beta"/>
    <property type="match status" value="1"/>
</dbReference>
<dbReference type="InterPro" id="IPR029130">
    <property type="entry name" value="Acid_ceramidase_N"/>
</dbReference>
<evidence type="ECO:0000259" key="4">
    <source>
        <dbReference type="Pfam" id="PF15508"/>
    </source>
</evidence>
<dbReference type="Proteomes" id="UP000694865">
    <property type="component" value="Unplaced"/>
</dbReference>
<accession>A0ABM0MM95</accession>
<evidence type="ECO:0000259" key="3">
    <source>
        <dbReference type="Pfam" id="PF02275"/>
    </source>
</evidence>
<keyword evidence="2" id="KW-0732">Signal</keyword>
<organism evidence="5 6">
    <name type="scientific">Saccoglossus kowalevskii</name>
    <name type="common">Acorn worm</name>
    <dbReference type="NCBI Taxonomy" id="10224"/>
    <lineage>
        <taxon>Eukaryota</taxon>
        <taxon>Metazoa</taxon>
        <taxon>Hemichordata</taxon>
        <taxon>Enteropneusta</taxon>
        <taxon>Harrimaniidae</taxon>
        <taxon>Saccoglossus</taxon>
    </lineage>
</organism>
<feature type="signal peptide" evidence="2">
    <location>
        <begin position="1"/>
        <end position="23"/>
    </location>
</feature>
<dbReference type="GeneID" id="102808278"/>
<dbReference type="RefSeq" id="XP_006821136.1">
    <property type="nucleotide sequence ID" value="XM_006821073.1"/>
</dbReference>
<proteinExistence type="predicted"/>
<protein>
    <submittedName>
        <fullName evidence="6">N-acylethanolamine-hydrolyzing acid amidase-like</fullName>
    </submittedName>
</protein>
<reference evidence="6" key="1">
    <citation type="submission" date="2025-08" db="UniProtKB">
        <authorList>
            <consortium name="RefSeq"/>
        </authorList>
    </citation>
    <scope>IDENTIFICATION</scope>
    <source>
        <tissue evidence="6">Testes</tissue>
    </source>
</reference>
<keyword evidence="1" id="KW-0378">Hydrolase</keyword>
<evidence type="ECO:0000256" key="2">
    <source>
        <dbReference type="SAM" id="SignalP"/>
    </source>
</evidence>
<dbReference type="PANTHER" id="PTHR28583">
    <property type="entry name" value="ACID AMIDASE"/>
    <property type="match status" value="1"/>
</dbReference>
<feature type="chain" id="PRO_5046019573" evidence="2">
    <location>
        <begin position="24"/>
        <end position="301"/>
    </location>
</feature>
<dbReference type="PANTHER" id="PTHR28583:SF4">
    <property type="entry name" value="N-ACYLETHANOLAMINE-HYDROLYZING ACID AMIDASE"/>
    <property type="match status" value="1"/>
</dbReference>